<dbReference type="Proteomes" id="UP001491613">
    <property type="component" value="Unassembled WGS sequence"/>
</dbReference>
<dbReference type="InterPro" id="IPR046348">
    <property type="entry name" value="SIS_dom_sf"/>
</dbReference>
<dbReference type="Gene3D" id="3.40.50.10490">
    <property type="entry name" value="Glucose-6-phosphate isomerase like protein, domain 1"/>
    <property type="match status" value="1"/>
</dbReference>
<dbReference type="NCBIfam" id="NF002805">
    <property type="entry name" value="PRK02947.1"/>
    <property type="match status" value="1"/>
</dbReference>
<dbReference type="GO" id="GO:0016853">
    <property type="term" value="F:isomerase activity"/>
    <property type="evidence" value="ECO:0007669"/>
    <property type="project" value="UniProtKB-KW"/>
</dbReference>
<dbReference type="GO" id="GO:0097367">
    <property type="term" value="F:carbohydrate derivative binding"/>
    <property type="evidence" value="ECO:0007669"/>
    <property type="project" value="InterPro"/>
</dbReference>
<dbReference type="RefSeq" id="WP_026456119.1">
    <property type="nucleotide sequence ID" value="NZ_CDDE01000024.1"/>
</dbReference>
<reference evidence="2 4" key="1">
    <citation type="submission" date="2016-02" db="EMBL/GenBank/DDBJ databases">
        <title>Draft genome sequence of Aeromonas trota strain 1999lcr isolated from cerebrospinal fluid (CSF).</title>
        <authorList>
            <person name="Dallagassa C.B."/>
            <person name="Prediger K.C."/>
            <person name="Weiss V.A."/>
            <person name="Assis F.E."/>
            <person name="Baura V."/>
            <person name="Cruz L.M."/>
            <person name="Souza E.M."/>
            <person name="Pedrosa F.O."/>
            <person name="Fadel-Picheth C.M."/>
        </authorList>
    </citation>
    <scope>NUCLEOTIDE SEQUENCE [LARGE SCALE GENOMIC DNA]</scope>
    <source>
        <strain evidence="2 4">1999lcr</strain>
    </source>
</reference>
<evidence type="ECO:0000313" key="5">
    <source>
        <dbReference type="Proteomes" id="UP001491613"/>
    </source>
</evidence>
<keyword evidence="3" id="KW-0413">Isomerase</keyword>
<dbReference type="OrthoDB" id="9813831at2"/>
<sequence>MISYLEECKIIIEQVMKSEENNILHGANLMTRTVAQDGVIHVSGGHCHIYAMETFYRAGGLVPINPLLPHIFATAPRTQAYSDHIYEVEGIGSTIFADQCVSTNDCIILASIAGRTIPVVDIALAAKKRGLPVIALQSLAFSRQTTPKHSSGLFLSDIADVTIDLHIPYGDAVIELEGLSEKCCPVSSVIGFTVIQALVTQTVCNLAESGLTPLVWVSSNLDRGDEINKEHILSMKGRVSCL</sequence>
<reference evidence="3 5" key="2">
    <citation type="submission" date="2024-01" db="EMBL/GenBank/DDBJ databases">
        <title>Horizontal gene transfer in Aeromonas trota.</title>
        <authorList>
            <person name="Otero Olarra J.E."/>
            <person name="Perez Valdespino A."/>
        </authorList>
    </citation>
    <scope>NUCLEOTIDE SEQUENCE [LARGE SCALE GENOMIC DNA]</scope>
    <source>
        <strain evidence="3 5">9.1</strain>
    </source>
</reference>
<name>A0A175VK71_AEREN</name>
<evidence type="ECO:0000313" key="4">
    <source>
        <dbReference type="Proteomes" id="UP000078435"/>
    </source>
</evidence>
<dbReference type="Proteomes" id="UP000078435">
    <property type="component" value="Unassembled WGS sequence"/>
</dbReference>
<evidence type="ECO:0000313" key="2">
    <source>
        <dbReference type="EMBL" id="KXU80668.1"/>
    </source>
</evidence>
<comment type="caution">
    <text evidence="2">The sequence shown here is derived from an EMBL/GenBank/DDBJ whole genome shotgun (WGS) entry which is preliminary data.</text>
</comment>
<dbReference type="SUPFAM" id="SSF53697">
    <property type="entry name" value="SIS domain"/>
    <property type="match status" value="1"/>
</dbReference>
<protein>
    <submittedName>
        <fullName evidence="3">Sugar isomerase domain-containing protein</fullName>
    </submittedName>
</protein>
<dbReference type="InterPro" id="IPR001347">
    <property type="entry name" value="SIS_dom"/>
</dbReference>
<dbReference type="Pfam" id="PF13580">
    <property type="entry name" value="SIS_2"/>
    <property type="match status" value="1"/>
</dbReference>
<dbReference type="GO" id="GO:1901135">
    <property type="term" value="P:carbohydrate derivative metabolic process"/>
    <property type="evidence" value="ECO:0007669"/>
    <property type="project" value="InterPro"/>
</dbReference>
<organism evidence="2 4">
    <name type="scientific">Aeromonas enteropelogenes</name>
    <name type="common">Aeromonas trota</name>
    <dbReference type="NCBI Taxonomy" id="29489"/>
    <lineage>
        <taxon>Bacteria</taxon>
        <taxon>Pseudomonadati</taxon>
        <taxon>Pseudomonadota</taxon>
        <taxon>Gammaproteobacteria</taxon>
        <taxon>Aeromonadales</taxon>
        <taxon>Aeromonadaceae</taxon>
        <taxon>Aeromonas</taxon>
    </lineage>
</organism>
<accession>A0A175VK71</accession>
<dbReference type="EMBL" id="JAZDDP010000003">
    <property type="protein sequence ID" value="MEL3919770.1"/>
    <property type="molecule type" value="Genomic_DNA"/>
</dbReference>
<dbReference type="EMBL" id="JMGO02000003">
    <property type="protein sequence ID" value="KXU80668.1"/>
    <property type="molecule type" value="Genomic_DNA"/>
</dbReference>
<gene>
    <name evidence="2" type="ORF">LCR_11300</name>
    <name evidence="3" type="ORF">V1482_10120</name>
</gene>
<dbReference type="AlphaFoldDB" id="A0A175VK71"/>
<evidence type="ECO:0000313" key="3">
    <source>
        <dbReference type="EMBL" id="MEL3919770.1"/>
    </source>
</evidence>
<keyword evidence="5" id="KW-1185">Reference proteome</keyword>
<proteinExistence type="predicted"/>
<feature type="domain" description="SIS" evidence="1">
    <location>
        <begin position="4"/>
        <end position="138"/>
    </location>
</feature>
<dbReference type="GeneID" id="92808619"/>
<evidence type="ECO:0000259" key="1">
    <source>
        <dbReference type="Pfam" id="PF13580"/>
    </source>
</evidence>